<comment type="caution">
    <text evidence="1">The sequence shown here is derived from an EMBL/GenBank/DDBJ whole genome shotgun (WGS) entry which is preliminary data.</text>
</comment>
<dbReference type="Proteomes" id="UP000828048">
    <property type="component" value="Chromosome 11"/>
</dbReference>
<dbReference type="EMBL" id="CM037161">
    <property type="protein sequence ID" value="KAH7854517.1"/>
    <property type="molecule type" value="Genomic_DNA"/>
</dbReference>
<reference evidence="1 2" key="1">
    <citation type="journal article" date="2021" name="Hortic Res">
        <title>High-quality reference genome and annotation aids understanding of berry development for evergreen blueberry (Vaccinium darrowii).</title>
        <authorList>
            <person name="Yu J."/>
            <person name="Hulse-Kemp A.M."/>
            <person name="Babiker E."/>
            <person name="Staton M."/>
        </authorList>
    </citation>
    <scope>NUCLEOTIDE SEQUENCE [LARGE SCALE GENOMIC DNA]</scope>
    <source>
        <strain evidence="2">cv. NJ 8807/NJ 8810</strain>
        <tissue evidence="1">Young leaf</tissue>
    </source>
</reference>
<organism evidence="1 2">
    <name type="scientific">Vaccinium darrowii</name>
    <dbReference type="NCBI Taxonomy" id="229202"/>
    <lineage>
        <taxon>Eukaryota</taxon>
        <taxon>Viridiplantae</taxon>
        <taxon>Streptophyta</taxon>
        <taxon>Embryophyta</taxon>
        <taxon>Tracheophyta</taxon>
        <taxon>Spermatophyta</taxon>
        <taxon>Magnoliopsida</taxon>
        <taxon>eudicotyledons</taxon>
        <taxon>Gunneridae</taxon>
        <taxon>Pentapetalae</taxon>
        <taxon>asterids</taxon>
        <taxon>Ericales</taxon>
        <taxon>Ericaceae</taxon>
        <taxon>Vaccinioideae</taxon>
        <taxon>Vaccinieae</taxon>
        <taxon>Vaccinium</taxon>
    </lineage>
</organism>
<keyword evidence="2" id="KW-1185">Reference proteome</keyword>
<accession>A0ACB7YMZ8</accession>
<protein>
    <submittedName>
        <fullName evidence="1">Uncharacterized protein</fullName>
    </submittedName>
</protein>
<evidence type="ECO:0000313" key="1">
    <source>
        <dbReference type="EMBL" id="KAH7854517.1"/>
    </source>
</evidence>
<evidence type="ECO:0000313" key="2">
    <source>
        <dbReference type="Proteomes" id="UP000828048"/>
    </source>
</evidence>
<sequence length="114" mass="12751">MYRIIEHFALGCRRLELFGEDHNIQSGWLTVGKGLSSSNFDAKVQSLSVICKRKPRRGKKDGKVWQGRGGRNPPPEAPHPVVTTPEIEALRPRSPLKNQHQLQQLSSISITTAN</sequence>
<proteinExistence type="predicted"/>
<name>A0ACB7YMZ8_9ERIC</name>
<gene>
    <name evidence="1" type="ORF">Vadar_014709</name>
</gene>